<evidence type="ECO:0000313" key="4">
    <source>
        <dbReference type="EMBL" id="KAK7345352.1"/>
    </source>
</evidence>
<dbReference type="GO" id="GO:0015079">
    <property type="term" value="F:potassium ion transmembrane transporter activity"/>
    <property type="evidence" value="ECO:0007669"/>
    <property type="project" value="InterPro"/>
</dbReference>
<comment type="subcellular location">
    <subcellularLocation>
        <location evidence="1">Cell membrane</location>
        <topology evidence="1">Multi-pass membrane protein</topology>
    </subcellularLocation>
</comment>
<evidence type="ECO:0000256" key="1">
    <source>
        <dbReference type="ARBA" id="ARBA00004651"/>
    </source>
</evidence>
<dbReference type="Proteomes" id="UP001367508">
    <property type="component" value="Unassembled WGS sequence"/>
</dbReference>
<evidence type="ECO:0000259" key="3">
    <source>
        <dbReference type="Pfam" id="PF02705"/>
    </source>
</evidence>
<keyword evidence="5" id="KW-1185">Reference proteome</keyword>
<dbReference type="GO" id="GO:0005886">
    <property type="term" value="C:plasma membrane"/>
    <property type="evidence" value="ECO:0007669"/>
    <property type="project" value="UniProtKB-SubCell"/>
</dbReference>
<dbReference type="EMBL" id="JAYMYQ010000003">
    <property type="protein sequence ID" value="KAK7345352.1"/>
    <property type="molecule type" value="Genomic_DNA"/>
</dbReference>
<dbReference type="AlphaFoldDB" id="A0AAN9M4Y3"/>
<reference evidence="4 5" key="1">
    <citation type="submission" date="2024-01" db="EMBL/GenBank/DDBJ databases">
        <title>The genomes of 5 underutilized Papilionoideae crops provide insights into root nodulation and disease resistanc.</title>
        <authorList>
            <person name="Jiang F."/>
        </authorList>
    </citation>
    <scope>NUCLEOTIDE SEQUENCE [LARGE SCALE GENOMIC DNA]</scope>
    <source>
        <strain evidence="4">LVBAO_FW01</strain>
        <tissue evidence="4">Leaves</tissue>
    </source>
</reference>
<dbReference type="InterPro" id="IPR003855">
    <property type="entry name" value="K+_transporter"/>
</dbReference>
<dbReference type="PANTHER" id="PTHR30540">
    <property type="entry name" value="OSMOTIC STRESS POTASSIUM TRANSPORTER"/>
    <property type="match status" value="1"/>
</dbReference>
<name>A0AAN9M4Y3_CANGL</name>
<proteinExistence type="inferred from homology"/>
<accession>A0AAN9M4Y3</accession>
<evidence type="ECO:0000313" key="5">
    <source>
        <dbReference type="Proteomes" id="UP001367508"/>
    </source>
</evidence>
<feature type="domain" description="K+ potassium transporter integral membrane" evidence="3">
    <location>
        <begin position="106"/>
        <end position="144"/>
    </location>
</feature>
<dbReference type="InterPro" id="IPR053951">
    <property type="entry name" value="K_trans_N"/>
</dbReference>
<comment type="similarity">
    <text evidence="2">Belongs to the HAK/KUP transporter (TC 2.A.72.3) family.</text>
</comment>
<gene>
    <name evidence="4" type="ORF">VNO77_15955</name>
</gene>
<dbReference type="Pfam" id="PF02705">
    <property type="entry name" value="K_trans"/>
    <property type="match status" value="1"/>
</dbReference>
<evidence type="ECO:0000256" key="2">
    <source>
        <dbReference type="ARBA" id="ARBA00008440"/>
    </source>
</evidence>
<protein>
    <recommendedName>
        <fullName evidence="3">K+ potassium transporter integral membrane domain-containing protein</fullName>
    </recommendedName>
</protein>
<sequence>MLSISPGFFSQLLSVLSHPGKHLEAKLCFSLLPFLITSSLKDIVNIKISELPVGSLAPHGNMNNGSKKMDLSFNIKAGSTMKERKIVNGPEVLSKFIGETEKNIRNFLLCMTGLEAMFVDLGHFSYMAIQIAFTFLVYPTLILEAKQLSVGNSVLAPLIRVKESPI</sequence>
<dbReference type="PANTHER" id="PTHR30540:SF6">
    <property type="entry name" value="POTASSIUM TRANSPORTER 2"/>
    <property type="match status" value="1"/>
</dbReference>
<comment type="caution">
    <text evidence="4">The sequence shown here is derived from an EMBL/GenBank/DDBJ whole genome shotgun (WGS) entry which is preliminary data.</text>
</comment>
<organism evidence="4 5">
    <name type="scientific">Canavalia gladiata</name>
    <name type="common">Sword bean</name>
    <name type="synonym">Dolichos gladiatus</name>
    <dbReference type="NCBI Taxonomy" id="3824"/>
    <lineage>
        <taxon>Eukaryota</taxon>
        <taxon>Viridiplantae</taxon>
        <taxon>Streptophyta</taxon>
        <taxon>Embryophyta</taxon>
        <taxon>Tracheophyta</taxon>
        <taxon>Spermatophyta</taxon>
        <taxon>Magnoliopsida</taxon>
        <taxon>eudicotyledons</taxon>
        <taxon>Gunneridae</taxon>
        <taxon>Pentapetalae</taxon>
        <taxon>rosids</taxon>
        <taxon>fabids</taxon>
        <taxon>Fabales</taxon>
        <taxon>Fabaceae</taxon>
        <taxon>Papilionoideae</taxon>
        <taxon>50 kb inversion clade</taxon>
        <taxon>NPAAA clade</taxon>
        <taxon>indigoferoid/millettioid clade</taxon>
        <taxon>Phaseoleae</taxon>
        <taxon>Canavalia</taxon>
    </lineage>
</organism>